<dbReference type="GO" id="GO:0004252">
    <property type="term" value="F:serine-type endopeptidase activity"/>
    <property type="evidence" value="ECO:0007669"/>
    <property type="project" value="InterPro"/>
</dbReference>
<dbReference type="SUPFAM" id="SSF51306">
    <property type="entry name" value="LexA/Signal peptidase"/>
    <property type="match status" value="1"/>
</dbReference>
<dbReference type="Pfam" id="PF10502">
    <property type="entry name" value="Peptidase_S26"/>
    <property type="match status" value="1"/>
</dbReference>
<evidence type="ECO:0000313" key="11">
    <source>
        <dbReference type="EMBL" id="PVX31494.1"/>
    </source>
</evidence>
<dbReference type="PANTHER" id="PTHR43390:SF1">
    <property type="entry name" value="CHLOROPLAST PROCESSING PEPTIDASE"/>
    <property type="match status" value="1"/>
</dbReference>
<reference evidence="11 12" key="1">
    <citation type="submission" date="2018-05" db="EMBL/GenBank/DDBJ databases">
        <title>Description of Sphingomonas pokkalii sp nov, isolated from the rhizosphere of saline tolerant pokkali rice and its draft genome analysis.</title>
        <authorList>
            <person name="Menon R."/>
            <person name="Kumari S."/>
            <person name="Rameshkumar N."/>
        </authorList>
    </citation>
    <scope>NUCLEOTIDE SEQUENCE [LARGE SCALE GENOMIC DNA]</scope>
    <source>
        <strain evidence="11 12">L3B27</strain>
    </source>
</reference>
<dbReference type="PRINTS" id="PR00727">
    <property type="entry name" value="LEADERPTASE"/>
</dbReference>
<evidence type="ECO:0000259" key="10">
    <source>
        <dbReference type="Pfam" id="PF10502"/>
    </source>
</evidence>
<accession>A0A2U0SJG1</accession>
<dbReference type="AlphaFoldDB" id="A0A2U0SJG1"/>
<dbReference type="InterPro" id="IPR036286">
    <property type="entry name" value="LexA/Signal_pep-like_sf"/>
</dbReference>
<evidence type="ECO:0000313" key="12">
    <source>
        <dbReference type="Proteomes" id="UP000245890"/>
    </source>
</evidence>
<dbReference type="Proteomes" id="UP000245890">
    <property type="component" value="Unassembled WGS sequence"/>
</dbReference>
<feature type="active site" evidence="7">
    <location>
        <position position="100"/>
    </location>
</feature>
<dbReference type="GO" id="GO:0016020">
    <property type="term" value="C:membrane"/>
    <property type="evidence" value="ECO:0007669"/>
    <property type="project" value="UniProtKB-SubCell"/>
</dbReference>
<evidence type="ECO:0000256" key="5">
    <source>
        <dbReference type="ARBA" id="ARBA00022670"/>
    </source>
</evidence>
<dbReference type="EMBL" id="QENQ01000001">
    <property type="protein sequence ID" value="PVX31494.1"/>
    <property type="molecule type" value="Genomic_DNA"/>
</dbReference>
<dbReference type="CDD" id="cd06530">
    <property type="entry name" value="S26_SPase_I"/>
    <property type="match status" value="1"/>
</dbReference>
<feature type="active site" evidence="7">
    <location>
        <position position="39"/>
    </location>
</feature>
<organism evidence="11 12">
    <name type="scientific">Sphingomonas pokkalii</name>
    <dbReference type="NCBI Taxonomy" id="2175090"/>
    <lineage>
        <taxon>Bacteria</taxon>
        <taxon>Pseudomonadati</taxon>
        <taxon>Pseudomonadota</taxon>
        <taxon>Alphaproteobacteria</taxon>
        <taxon>Sphingomonadales</taxon>
        <taxon>Sphingomonadaceae</taxon>
        <taxon>Sphingomonas</taxon>
    </lineage>
</organism>
<keyword evidence="6 8" id="KW-0378">Hydrolase</keyword>
<evidence type="ECO:0000256" key="1">
    <source>
        <dbReference type="ARBA" id="ARBA00000677"/>
    </source>
</evidence>
<comment type="caution">
    <text evidence="11">The sequence shown here is derived from an EMBL/GenBank/DDBJ whole genome shotgun (WGS) entry which is preliminary data.</text>
</comment>
<dbReference type="GO" id="GO:0006465">
    <property type="term" value="P:signal peptide processing"/>
    <property type="evidence" value="ECO:0007669"/>
    <property type="project" value="InterPro"/>
</dbReference>
<dbReference type="InterPro" id="IPR019756">
    <property type="entry name" value="Pept_S26A_signal_pept_1_Ser-AS"/>
</dbReference>
<evidence type="ECO:0000256" key="4">
    <source>
        <dbReference type="ARBA" id="ARBA00019232"/>
    </source>
</evidence>
<dbReference type="GO" id="GO:0009003">
    <property type="term" value="F:signal peptidase activity"/>
    <property type="evidence" value="ECO:0007669"/>
    <property type="project" value="UniProtKB-EC"/>
</dbReference>
<evidence type="ECO:0000256" key="6">
    <source>
        <dbReference type="ARBA" id="ARBA00022801"/>
    </source>
</evidence>
<dbReference type="NCBIfam" id="TIGR02227">
    <property type="entry name" value="sigpep_I_bact"/>
    <property type="match status" value="1"/>
</dbReference>
<sequence>MAAAKPGWKRTVGGWAVTFGVFFLFQSAVARPYYIPSGSMMPTLRTGDRLVASKFPYGFSQASLMIHGKDIAALRLFGGTPARGDIVIVVRRGDGEDLIKRVIGLPGDTLEVRHGRLILNGKAVPRTARGRAMIPVDAALPCDEGPIAAFRRRGPDGKLYCQPPLYRETLPGGVSYDVIDLGDTILPNGYVSPGDSYGPITIPAGHVFLMGDNRDQSADSRFASAHKGLGGPVPLQTIAGRAEFVTLSYDGEGAWLNPLSYITSIRWARTGTTLRPAQ</sequence>
<keyword evidence="12" id="KW-1185">Reference proteome</keyword>
<evidence type="ECO:0000256" key="7">
    <source>
        <dbReference type="PIRSR" id="PIRSR600223-1"/>
    </source>
</evidence>
<gene>
    <name evidence="11" type="primary">lepB</name>
    <name evidence="11" type="ORF">DD559_11965</name>
</gene>
<dbReference type="OrthoDB" id="9815782at2"/>
<proteinExistence type="inferred from homology"/>
<protein>
    <recommendedName>
        <fullName evidence="4 8">Signal peptidase I</fullName>
        <ecNumber evidence="3 8">3.4.21.89</ecNumber>
    </recommendedName>
</protein>
<comment type="similarity">
    <text evidence="2 9">Belongs to the peptidase S26 family.</text>
</comment>
<name>A0A2U0SJG1_9SPHN</name>
<dbReference type="InterPro" id="IPR019757">
    <property type="entry name" value="Pept_S26A_signal_pept_1_Lys-AS"/>
</dbReference>
<feature type="domain" description="Peptidase S26" evidence="10">
    <location>
        <begin position="15"/>
        <end position="245"/>
    </location>
</feature>
<keyword evidence="5 8" id="KW-0645">Protease</keyword>
<evidence type="ECO:0000256" key="3">
    <source>
        <dbReference type="ARBA" id="ARBA00013208"/>
    </source>
</evidence>
<dbReference type="PANTHER" id="PTHR43390">
    <property type="entry name" value="SIGNAL PEPTIDASE I"/>
    <property type="match status" value="1"/>
</dbReference>
<dbReference type="EC" id="3.4.21.89" evidence="3 8"/>
<comment type="subcellular location">
    <subcellularLocation>
        <location evidence="9">Membrane</location>
        <topology evidence="9">Single-pass type II membrane protein</topology>
    </subcellularLocation>
</comment>
<dbReference type="InterPro" id="IPR019533">
    <property type="entry name" value="Peptidase_S26"/>
</dbReference>
<evidence type="ECO:0000256" key="8">
    <source>
        <dbReference type="RuleBase" id="RU003993"/>
    </source>
</evidence>
<comment type="catalytic activity">
    <reaction evidence="1 8">
        <text>Cleavage of hydrophobic, N-terminal signal or leader sequences from secreted and periplasmic proteins.</text>
        <dbReference type="EC" id="3.4.21.89"/>
    </reaction>
</comment>
<dbReference type="PROSITE" id="PS00760">
    <property type="entry name" value="SPASE_I_2"/>
    <property type="match status" value="1"/>
</dbReference>
<dbReference type="PROSITE" id="PS00501">
    <property type="entry name" value="SPASE_I_1"/>
    <property type="match status" value="1"/>
</dbReference>
<evidence type="ECO:0000256" key="9">
    <source>
        <dbReference type="RuleBase" id="RU362042"/>
    </source>
</evidence>
<dbReference type="InterPro" id="IPR000223">
    <property type="entry name" value="Pept_S26A_signal_pept_1"/>
</dbReference>
<evidence type="ECO:0000256" key="2">
    <source>
        <dbReference type="ARBA" id="ARBA00009370"/>
    </source>
</evidence>
<dbReference type="Gene3D" id="2.10.109.10">
    <property type="entry name" value="Umud Fragment, subunit A"/>
    <property type="match status" value="1"/>
</dbReference>